<keyword evidence="6" id="KW-0411">Iron-sulfur</keyword>
<evidence type="ECO:0000259" key="7">
    <source>
        <dbReference type="PROSITE" id="PS51918"/>
    </source>
</evidence>
<evidence type="ECO:0000256" key="5">
    <source>
        <dbReference type="ARBA" id="ARBA00023004"/>
    </source>
</evidence>
<dbReference type="AlphaFoldDB" id="A0A7V3NVP2"/>
<dbReference type="SFLD" id="SFLDS00029">
    <property type="entry name" value="Radical_SAM"/>
    <property type="match status" value="1"/>
</dbReference>
<dbReference type="GO" id="GO:0051539">
    <property type="term" value="F:4 iron, 4 sulfur cluster binding"/>
    <property type="evidence" value="ECO:0007669"/>
    <property type="project" value="UniProtKB-KW"/>
</dbReference>
<comment type="cofactor">
    <cofactor evidence="1">
        <name>[4Fe-4S] cluster</name>
        <dbReference type="ChEBI" id="CHEBI:49883"/>
    </cofactor>
</comment>
<dbReference type="SFLD" id="SFLDG01067">
    <property type="entry name" value="SPASM/twitch_domain_containing"/>
    <property type="match status" value="1"/>
</dbReference>
<evidence type="ECO:0000256" key="1">
    <source>
        <dbReference type="ARBA" id="ARBA00001966"/>
    </source>
</evidence>
<comment type="caution">
    <text evidence="8">The sequence shown here is derived from an EMBL/GenBank/DDBJ whole genome shotgun (WGS) entry which is preliminary data.</text>
</comment>
<dbReference type="GO" id="GO:0046872">
    <property type="term" value="F:metal ion binding"/>
    <property type="evidence" value="ECO:0007669"/>
    <property type="project" value="UniProtKB-KW"/>
</dbReference>
<dbReference type="InterPro" id="IPR007197">
    <property type="entry name" value="rSAM"/>
</dbReference>
<dbReference type="SMART" id="SM00729">
    <property type="entry name" value="Elp3"/>
    <property type="match status" value="1"/>
</dbReference>
<dbReference type="PROSITE" id="PS51918">
    <property type="entry name" value="RADICAL_SAM"/>
    <property type="match status" value="1"/>
</dbReference>
<dbReference type="CDD" id="cd21123">
    <property type="entry name" value="SPASM_MftC-like"/>
    <property type="match status" value="1"/>
</dbReference>
<dbReference type="PANTHER" id="PTHR11228">
    <property type="entry name" value="RADICAL SAM DOMAIN PROTEIN"/>
    <property type="match status" value="1"/>
</dbReference>
<dbReference type="Gene3D" id="3.20.20.70">
    <property type="entry name" value="Aldolase class I"/>
    <property type="match status" value="1"/>
</dbReference>
<dbReference type="PIRSF" id="PIRSF037420">
    <property type="entry name" value="PQQ_syn_pqqE"/>
    <property type="match status" value="1"/>
</dbReference>
<dbReference type="Pfam" id="PF13186">
    <property type="entry name" value="SPASM"/>
    <property type="match status" value="1"/>
</dbReference>
<dbReference type="InterPro" id="IPR013785">
    <property type="entry name" value="Aldolase_TIM"/>
</dbReference>
<dbReference type="InterPro" id="IPR050377">
    <property type="entry name" value="Radical_SAM_PqqE_MftC-like"/>
</dbReference>
<dbReference type="SUPFAM" id="SSF102114">
    <property type="entry name" value="Radical SAM enzymes"/>
    <property type="match status" value="1"/>
</dbReference>
<dbReference type="EMBL" id="DTGD01000222">
    <property type="protein sequence ID" value="HGB36416.1"/>
    <property type="molecule type" value="Genomic_DNA"/>
</dbReference>
<dbReference type="PANTHER" id="PTHR11228:SF7">
    <property type="entry name" value="PQQA PEPTIDE CYCLASE"/>
    <property type="match status" value="1"/>
</dbReference>
<dbReference type="NCBIfam" id="TIGR04085">
    <property type="entry name" value="rSAM_more_4Fe4S"/>
    <property type="match status" value="1"/>
</dbReference>
<dbReference type="Pfam" id="PF04055">
    <property type="entry name" value="Radical_SAM"/>
    <property type="match status" value="1"/>
</dbReference>
<dbReference type="InterPro" id="IPR017200">
    <property type="entry name" value="PqqE-like"/>
</dbReference>
<name>A0A7V3NVP2_UNCW3</name>
<dbReference type="SFLD" id="SFLDG01386">
    <property type="entry name" value="main_SPASM_domain-containing"/>
    <property type="match status" value="1"/>
</dbReference>
<dbReference type="InterPro" id="IPR006638">
    <property type="entry name" value="Elp3/MiaA/NifB-like_rSAM"/>
</dbReference>
<feature type="domain" description="Radical SAM core" evidence="7">
    <location>
        <begin position="7"/>
        <end position="234"/>
    </location>
</feature>
<protein>
    <submittedName>
        <fullName evidence="8">Radical SAM protein</fullName>
    </submittedName>
</protein>
<gene>
    <name evidence="8" type="ORF">ENV38_05895</name>
</gene>
<keyword evidence="2" id="KW-0004">4Fe-4S</keyword>
<evidence type="ECO:0000256" key="6">
    <source>
        <dbReference type="ARBA" id="ARBA00023014"/>
    </source>
</evidence>
<sequence>MMSVHSREGRPAREFYIQWHIVERCNLRCIHCYQNNFSSPDIPDKKILEIANIIDKTLSTWRRKGRVSLTGGEPFLRADLLIKLLDFFESSSNVYWVAILTNGTLISEEDARQLKKYKKLREMQVSLDGGAAESNDAVRGKGTFNRIVETIMMLKRYRFPTSIMFTLQKRNEDQVPRIIELARRLGVDALKIERVTPISKGALDDVWIEPGELKEIYKYISEEKKRLKDSLQIRTSRPLWVLIDENLGGFCPAGFGTLTILHDGTVLPCRRLPIPIGNIFAEGLYEIWYTSEVLWQLRDKKQLKGKCRNCEYLHKCGGCRAIAYAVTGDFMAEDPQCTRHTKEELV</sequence>
<dbReference type="InterPro" id="IPR023885">
    <property type="entry name" value="4Fe4S-binding_SPASM_dom"/>
</dbReference>
<evidence type="ECO:0000256" key="4">
    <source>
        <dbReference type="ARBA" id="ARBA00022723"/>
    </source>
</evidence>
<organism evidence="8">
    <name type="scientific">candidate division WOR-3 bacterium</name>
    <dbReference type="NCBI Taxonomy" id="2052148"/>
    <lineage>
        <taxon>Bacteria</taxon>
        <taxon>Bacteria division WOR-3</taxon>
    </lineage>
</organism>
<reference evidence="8" key="1">
    <citation type="journal article" date="2020" name="mSystems">
        <title>Genome- and Community-Level Interaction Insights into Carbon Utilization and Element Cycling Functions of Hydrothermarchaeota in Hydrothermal Sediment.</title>
        <authorList>
            <person name="Zhou Z."/>
            <person name="Liu Y."/>
            <person name="Xu W."/>
            <person name="Pan J."/>
            <person name="Luo Z.H."/>
            <person name="Li M."/>
        </authorList>
    </citation>
    <scope>NUCLEOTIDE SEQUENCE [LARGE SCALE GENOMIC DNA]</scope>
    <source>
        <strain evidence="8">SpSt-754</strain>
    </source>
</reference>
<accession>A0A7V3NVP2</accession>
<keyword evidence="5" id="KW-0408">Iron</keyword>
<dbReference type="GO" id="GO:0003824">
    <property type="term" value="F:catalytic activity"/>
    <property type="evidence" value="ECO:0007669"/>
    <property type="project" value="InterPro"/>
</dbReference>
<evidence type="ECO:0000313" key="8">
    <source>
        <dbReference type="EMBL" id="HGB36416.1"/>
    </source>
</evidence>
<evidence type="ECO:0000256" key="3">
    <source>
        <dbReference type="ARBA" id="ARBA00022691"/>
    </source>
</evidence>
<keyword evidence="4" id="KW-0479">Metal-binding</keyword>
<proteinExistence type="predicted"/>
<dbReference type="InterPro" id="IPR058240">
    <property type="entry name" value="rSAM_sf"/>
</dbReference>
<keyword evidence="3" id="KW-0949">S-adenosyl-L-methionine</keyword>
<evidence type="ECO:0000256" key="2">
    <source>
        <dbReference type="ARBA" id="ARBA00022485"/>
    </source>
</evidence>
<dbReference type="CDD" id="cd01335">
    <property type="entry name" value="Radical_SAM"/>
    <property type="match status" value="1"/>
</dbReference>